<comment type="caution">
    <text evidence="1">The sequence shown here is derived from an EMBL/GenBank/DDBJ whole genome shotgun (WGS) entry which is preliminary data.</text>
</comment>
<dbReference type="AlphaFoldDB" id="A0A8X6SFI5"/>
<accession>A0A8X6SFI5</accession>
<protein>
    <submittedName>
        <fullName evidence="1">Uncharacterized protein</fullName>
    </submittedName>
</protein>
<proteinExistence type="predicted"/>
<dbReference type="EMBL" id="BMAU01021297">
    <property type="protein sequence ID" value="GFY10465.1"/>
    <property type="molecule type" value="Genomic_DNA"/>
</dbReference>
<sequence>MSSRIANLLPRIGSLILRMRSKSQGEMSGEYGGCSNSFHSRRRSNCRIHSTLCGIVVVHEYCPVHNIRTCVPNAMLYLSHQEVPIILCGHCSAMKNKMANNDTPDVIRDDDHQFDWRRILTHLLPPR</sequence>
<evidence type="ECO:0000313" key="1">
    <source>
        <dbReference type="EMBL" id="GFY10465.1"/>
    </source>
</evidence>
<gene>
    <name evidence="1" type="primary">NCL1_29390</name>
    <name evidence="1" type="ORF">TNCV_1463541</name>
</gene>
<organism evidence="1 2">
    <name type="scientific">Trichonephila clavipes</name>
    <name type="common">Golden silk orbweaver</name>
    <name type="synonym">Nephila clavipes</name>
    <dbReference type="NCBI Taxonomy" id="2585209"/>
    <lineage>
        <taxon>Eukaryota</taxon>
        <taxon>Metazoa</taxon>
        <taxon>Ecdysozoa</taxon>
        <taxon>Arthropoda</taxon>
        <taxon>Chelicerata</taxon>
        <taxon>Arachnida</taxon>
        <taxon>Araneae</taxon>
        <taxon>Araneomorphae</taxon>
        <taxon>Entelegynae</taxon>
        <taxon>Araneoidea</taxon>
        <taxon>Nephilidae</taxon>
        <taxon>Trichonephila</taxon>
    </lineage>
</organism>
<reference evidence="1" key="1">
    <citation type="submission" date="2020-08" db="EMBL/GenBank/DDBJ databases">
        <title>Multicomponent nature underlies the extraordinary mechanical properties of spider dragline silk.</title>
        <authorList>
            <person name="Kono N."/>
            <person name="Nakamura H."/>
            <person name="Mori M."/>
            <person name="Yoshida Y."/>
            <person name="Ohtoshi R."/>
            <person name="Malay A.D."/>
            <person name="Moran D.A.P."/>
            <person name="Tomita M."/>
            <person name="Numata K."/>
            <person name="Arakawa K."/>
        </authorList>
    </citation>
    <scope>NUCLEOTIDE SEQUENCE</scope>
</reference>
<dbReference type="Proteomes" id="UP000887159">
    <property type="component" value="Unassembled WGS sequence"/>
</dbReference>
<name>A0A8X6SFI5_TRICX</name>
<evidence type="ECO:0000313" key="2">
    <source>
        <dbReference type="Proteomes" id="UP000887159"/>
    </source>
</evidence>
<keyword evidence="2" id="KW-1185">Reference proteome</keyword>